<reference evidence="2 3" key="1">
    <citation type="journal article" date="2008" name="Int. J. Syst. Evol. Microbiol.">
        <title>Luteimonas marina sp. nov., isolated from seawater.</title>
        <authorList>
            <person name="Baik K.S."/>
            <person name="Park S.C."/>
            <person name="Kim M.S."/>
            <person name="Kim E.M."/>
            <person name="Park C."/>
            <person name="Chun J."/>
            <person name="Seong C.N."/>
        </authorList>
    </citation>
    <scope>NUCLEOTIDE SEQUENCE [LARGE SCALE GENOMIC DNA]</scope>
    <source>
        <strain evidence="2 3">FR1330</strain>
    </source>
</reference>
<evidence type="ECO:0000313" key="2">
    <source>
        <dbReference type="EMBL" id="TWT19426.1"/>
    </source>
</evidence>
<keyword evidence="3" id="KW-1185">Reference proteome</keyword>
<protein>
    <submittedName>
        <fullName evidence="2">Uncharacterized protein</fullName>
    </submittedName>
</protein>
<sequence>MATDRYSQLFWFAGGFALLAGLLSAFSPPVSHSKLGSLNAISEWFIALSLLGCVIGLMLGRRISKQSAHGVLVISSTLLAIGTITLGAIGWSLL</sequence>
<proteinExistence type="predicted"/>
<name>A0A5C5U0K9_9GAMM</name>
<feature type="transmembrane region" description="Helical" evidence="1">
    <location>
        <begin position="41"/>
        <end position="59"/>
    </location>
</feature>
<dbReference type="RefSeq" id="WP_146388543.1">
    <property type="nucleotide sequence ID" value="NZ_VOHK01000005.1"/>
</dbReference>
<dbReference type="EMBL" id="VOHK01000005">
    <property type="protein sequence ID" value="TWT19426.1"/>
    <property type="molecule type" value="Genomic_DNA"/>
</dbReference>
<evidence type="ECO:0000313" key="3">
    <source>
        <dbReference type="Proteomes" id="UP000319980"/>
    </source>
</evidence>
<comment type="caution">
    <text evidence="2">The sequence shown here is derived from an EMBL/GenBank/DDBJ whole genome shotgun (WGS) entry which is preliminary data.</text>
</comment>
<feature type="transmembrane region" description="Helical" evidence="1">
    <location>
        <begin position="71"/>
        <end position="93"/>
    </location>
</feature>
<keyword evidence="1" id="KW-1133">Transmembrane helix</keyword>
<dbReference type="AlphaFoldDB" id="A0A5C5U0K9"/>
<organism evidence="2 3">
    <name type="scientific">Luteimonas marina</name>
    <dbReference type="NCBI Taxonomy" id="488485"/>
    <lineage>
        <taxon>Bacteria</taxon>
        <taxon>Pseudomonadati</taxon>
        <taxon>Pseudomonadota</taxon>
        <taxon>Gammaproteobacteria</taxon>
        <taxon>Lysobacterales</taxon>
        <taxon>Lysobacteraceae</taxon>
        <taxon>Luteimonas</taxon>
    </lineage>
</organism>
<gene>
    <name evidence="2" type="ORF">FQY83_13860</name>
</gene>
<evidence type="ECO:0000256" key="1">
    <source>
        <dbReference type="SAM" id="Phobius"/>
    </source>
</evidence>
<accession>A0A5C5U0K9</accession>
<keyword evidence="1" id="KW-0812">Transmembrane</keyword>
<dbReference type="Proteomes" id="UP000319980">
    <property type="component" value="Unassembled WGS sequence"/>
</dbReference>
<keyword evidence="1" id="KW-0472">Membrane</keyword>